<dbReference type="GO" id="GO:0009247">
    <property type="term" value="P:glycolipid biosynthetic process"/>
    <property type="evidence" value="ECO:0007669"/>
    <property type="project" value="UniProtKB-ARBA"/>
</dbReference>
<evidence type="ECO:0000256" key="3">
    <source>
        <dbReference type="ARBA" id="ARBA00022519"/>
    </source>
</evidence>
<keyword evidence="2" id="KW-1003">Cell membrane</keyword>
<protein>
    <submittedName>
        <fullName evidence="8">KDO2-lipid IV(A) lauroyltransferase</fullName>
    </submittedName>
</protein>
<keyword evidence="5 7" id="KW-0472">Membrane</keyword>
<evidence type="ECO:0000313" key="8">
    <source>
        <dbReference type="EMBL" id="RMA78861.1"/>
    </source>
</evidence>
<gene>
    <name evidence="8" type="ORF">DFR27_2200</name>
</gene>
<dbReference type="OrthoDB" id="9803456at2"/>
<dbReference type="Pfam" id="PF03279">
    <property type="entry name" value="Lip_A_acyltrans"/>
    <property type="match status" value="1"/>
</dbReference>
<dbReference type="AlphaFoldDB" id="A0A3M0A140"/>
<proteinExistence type="predicted"/>
<keyword evidence="6" id="KW-0012">Acyltransferase</keyword>
<reference evidence="8 9" key="1">
    <citation type="submission" date="2018-10" db="EMBL/GenBank/DDBJ databases">
        <title>Genomic Encyclopedia of Type Strains, Phase IV (KMG-IV): sequencing the most valuable type-strain genomes for metagenomic binning, comparative biology and taxonomic classification.</title>
        <authorList>
            <person name="Goeker M."/>
        </authorList>
    </citation>
    <scope>NUCLEOTIDE SEQUENCE [LARGE SCALE GENOMIC DNA]</scope>
    <source>
        <strain evidence="8 9">DSM 25080</strain>
    </source>
</reference>
<evidence type="ECO:0000313" key="9">
    <source>
        <dbReference type="Proteomes" id="UP000267187"/>
    </source>
</evidence>
<keyword evidence="3" id="KW-0997">Cell inner membrane</keyword>
<comment type="caution">
    <text evidence="8">The sequence shown here is derived from an EMBL/GenBank/DDBJ whole genome shotgun (WGS) entry which is preliminary data.</text>
</comment>
<dbReference type="Proteomes" id="UP000267187">
    <property type="component" value="Unassembled WGS sequence"/>
</dbReference>
<dbReference type="PANTHER" id="PTHR30606">
    <property type="entry name" value="LIPID A BIOSYNTHESIS LAUROYL ACYLTRANSFERASE"/>
    <property type="match status" value="1"/>
</dbReference>
<dbReference type="GO" id="GO:0016746">
    <property type="term" value="F:acyltransferase activity"/>
    <property type="evidence" value="ECO:0007669"/>
    <property type="project" value="UniProtKB-KW"/>
</dbReference>
<evidence type="ECO:0000256" key="4">
    <source>
        <dbReference type="ARBA" id="ARBA00022679"/>
    </source>
</evidence>
<keyword evidence="9" id="KW-1185">Reference proteome</keyword>
<dbReference type="PANTHER" id="PTHR30606:SF10">
    <property type="entry name" value="PHOSPHATIDYLINOSITOL MANNOSIDE ACYLTRANSFERASE"/>
    <property type="match status" value="1"/>
</dbReference>
<comment type="subcellular location">
    <subcellularLocation>
        <location evidence="1">Cell inner membrane</location>
    </subcellularLocation>
</comment>
<keyword evidence="7" id="KW-0812">Transmembrane</keyword>
<organism evidence="8 9">
    <name type="scientific">Umboniibacter marinipuniceus</name>
    <dbReference type="NCBI Taxonomy" id="569599"/>
    <lineage>
        <taxon>Bacteria</taxon>
        <taxon>Pseudomonadati</taxon>
        <taxon>Pseudomonadota</taxon>
        <taxon>Gammaproteobacteria</taxon>
        <taxon>Cellvibrionales</taxon>
        <taxon>Cellvibrionaceae</taxon>
        <taxon>Umboniibacter</taxon>
    </lineage>
</organism>
<sequence>MGVFIVKLLSRIPLAVSYRVLAPLLSFLLFRVFKYRVKIARQNLARVYPAKTEAERELILKDYYQFLGDMFVEVLRSPHLSDEDFLSRVKWENPELINDLWADGQSIVLMALHQCNWEWLLHSATLTLDPPLEVIYKPLHNKAFDGYFRETRARFGSILVPHKQAVQLFNHRKDPFFLVLLSDQAPLKKRKKVWSMMLGQDTAFPLGAELFAKNNNAVVVYGWPRRVARGYYEIRLEILAEPPYQQEGNEILDAYAKRGGEAIVAQPETWLWSNRRWSYTKAEDPTLSASDDH</sequence>
<dbReference type="EMBL" id="REFJ01000005">
    <property type="protein sequence ID" value="RMA78861.1"/>
    <property type="molecule type" value="Genomic_DNA"/>
</dbReference>
<evidence type="ECO:0000256" key="2">
    <source>
        <dbReference type="ARBA" id="ARBA00022475"/>
    </source>
</evidence>
<name>A0A3M0A140_9GAMM</name>
<evidence type="ECO:0000256" key="6">
    <source>
        <dbReference type="ARBA" id="ARBA00023315"/>
    </source>
</evidence>
<accession>A0A3M0A140</accession>
<evidence type="ECO:0000256" key="5">
    <source>
        <dbReference type="ARBA" id="ARBA00023136"/>
    </source>
</evidence>
<dbReference type="InterPro" id="IPR004960">
    <property type="entry name" value="LipA_acyltrans"/>
</dbReference>
<feature type="transmembrane region" description="Helical" evidence="7">
    <location>
        <begin position="12"/>
        <end position="33"/>
    </location>
</feature>
<evidence type="ECO:0000256" key="1">
    <source>
        <dbReference type="ARBA" id="ARBA00004533"/>
    </source>
</evidence>
<dbReference type="RefSeq" id="WP_121877497.1">
    <property type="nucleotide sequence ID" value="NZ_REFJ01000005.1"/>
</dbReference>
<dbReference type="CDD" id="cd07984">
    <property type="entry name" value="LPLAT_LABLAT-like"/>
    <property type="match status" value="1"/>
</dbReference>
<keyword evidence="7" id="KW-1133">Transmembrane helix</keyword>
<evidence type="ECO:0000256" key="7">
    <source>
        <dbReference type="SAM" id="Phobius"/>
    </source>
</evidence>
<keyword evidence="4 8" id="KW-0808">Transferase</keyword>
<dbReference type="GO" id="GO:0005886">
    <property type="term" value="C:plasma membrane"/>
    <property type="evidence" value="ECO:0007669"/>
    <property type="project" value="UniProtKB-SubCell"/>
</dbReference>